<proteinExistence type="predicted"/>
<dbReference type="Gene3D" id="2.40.160.20">
    <property type="match status" value="1"/>
</dbReference>
<evidence type="ECO:0000313" key="2">
    <source>
        <dbReference type="EMBL" id="QSQ21471.1"/>
    </source>
</evidence>
<dbReference type="EMBL" id="CP071090">
    <property type="protein sequence ID" value="QSQ21471.1"/>
    <property type="molecule type" value="Genomic_DNA"/>
</dbReference>
<name>A0ABX7NSU6_9BACT</name>
<dbReference type="RefSeq" id="WP_206723049.1">
    <property type="nucleotide sequence ID" value="NZ_CP071090.1"/>
</dbReference>
<feature type="chain" id="PRO_5046169774" evidence="1">
    <location>
        <begin position="24"/>
        <end position="250"/>
    </location>
</feature>
<evidence type="ECO:0000313" key="3">
    <source>
        <dbReference type="Proteomes" id="UP000662747"/>
    </source>
</evidence>
<reference evidence="2 3" key="1">
    <citation type="submission" date="2021-02" db="EMBL/GenBank/DDBJ databases">
        <title>De Novo genome assembly of isolated myxobacteria.</title>
        <authorList>
            <person name="Stevens D.C."/>
        </authorList>
    </citation>
    <scope>NUCLEOTIDE SEQUENCE [LARGE SCALE GENOMIC DNA]</scope>
    <source>
        <strain evidence="3">SCPEA02</strain>
    </source>
</reference>
<evidence type="ECO:0000256" key="1">
    <source>
        <dbReference type="SAM" id="SignalP"/>
    </source>
</evidence>
<sequence length="250" mass="26506">MNTRMLCKLASLSLLFSSSAALADDDLGREKDSGYEDADLDAKSSDGAGFALGLRAGYGLPFGKAAGGGDSDSGKLSDFVSGVVPLQLDAGYFINSNVYVGANFQYGLGFLKEDCPEGASCSLSQMRLGLNVAYHFMPGQKLRPWLGLGVGYEMLDTSISATQLGISAKVKQSVRGLEFAAFQGGFDYKLNDSFSVGPFLTATVGQYSTVSSKIEVDGVDGVDPVDDSQDIEEKAIHTWLQGGVRMQVHF</sequence>
<dbReference type="InterPro" id="IPR011250">
    <property type="entry name" value="OMP/PagP_B-barrel"/>
</dbReference>
<dbReference type="SUPFAM" id="SSF56925">
    <property type="entry name" value="OMPA-like"/>
    <property type="match status" value="1"/>
</dbReference>
<organism evidence="2 3">
    <name type="scientific">Pyxidicoccus parkwayensis</name>
    <dbReference type="NCBI Taxonomy" id="2813578"/>
    <lineage>
        <taxon>Bacteria</taxon>
        <taxon>Pseudomonadati</taxon>
        <taxon>Myxococcota</taxon>
        <taxon>Myxococcia</taxon>
        <taxon>Myxococcales</taxon>
        <taxon>Cystobacterineae</taxon>
        <taxon>Myxococcaceae</taxon>
        <taxon>Pyxidicoccus</taxon>
    </lineage>
</organism>
<gene>
    <name evidence="2" type="ORF">JY651_40845</name>
</gene>
<protein>
    <submittedName>
        <fullName evidence="2">Outer membrane beta-barrel protein</fullName>
    </submittedName>
</protein>
<accession>A0ABX7NSU6</accession>
<keyword evidence="1" id="KW-0732">Signal</keyword>
<dbReference type="Proteomes" id="UP000662747">
    <property type="component" value="Chromosome"/>
</dbReference>
<keyword evidence="3" id="KW-1185">Reference proteome</keyword>
<feature type="signal peptide" evidence="1">
    <location>
        <begin position="1"/>
        <end position="23"/>
    </location>
</feature>